<comment type="caution">
    <text evidence="2">The sequence shown here is derived from an EMBL/GenBank/DDBJ whole genome shotgun (WGS) entry which is preliminary data.</text>
</comment>
<reference evidence="2 3" key="1">
    <citation type="journal article" date="2023" name="G3 (Bethesda)">
        <title>A chromosome-length genome assembly and annotation of blackberry (Rubus argutus, cv. 'Hillquist').</title>
        <authorList>
            <person name="Bruna T."/>
            <person name="Aryal R."/>
            <person name="Dudchenko O."/>
            <person name="Sargent D.J."/>
            <person name="Mead D."/>
            <person name="Buti M."/>
            <person name="Cavallini A."/>
            <person name="Hytonen T."/>
            <person name="Andres J."/>
            <person name="Pham M."/>
            <person name="Weisz D."/>
            <person name="Mascagni F."/>
            <person name="Usai G."/>
            <person name="Natali L."/>
            <person name="Bassil N."/>
            <person name="Fernandez G.E."/>
            <person name="Lomsadze A."/>
            <person name="Armour M."/>
            <person name="Olukolu B."/>
            <person name="Poorten T."/>
            <person name="Britton C."/>
            <person name="Davik J."/>
            <person name="Ashrafi H."/>
            <person name="Aiden E.L."/>
            <person name="Borodovsky M."/>
            <person name="Worthington M."/>
        </authorList>
    </citation>
    <scope>NUCLEOTIDE SEQUENCE [LARGE SCALE GENOMIC DNA]</scope>
    <source>
        <strain evidence="2">PI 553951</strain>
    </source>
</reference>
<dbReference type="Proteomes" id="UP001457282">
    <property type="component" value="Unassembled WGS sequence"/>
</dbReference>
<proteinExistence type="predicted"/>
<name>A0AAW1X0I6_RUBAR</name>
<evidence type="ECO:0000313" key="3">
    <source>
        <dbReference type="Proteomes" id="UP001457282"/>
    </source>
</evidence>
<feature type="region of interest" description="Disordered" evidence="1">
    <location>
        <begin position="54"/>
        <end position="95"/>
    </location>
</feature>
<keyword evidence="3" id="KW-1185">Reference proteome</keyword>
<organism evidence="2 3">
    <name type="scientific">Rubus argutus</name>
    <name type="common">Southern blackberry</name>
    <dbReference type="NCBI Taxonomy" id="59490"/>
    <lineage>
        <taxon>Eukaryota</taxon>
        <taxon>Viridiplantae</taxon>
        <taxon>Streptophyta</taxon>
        <taxon>Embryophyta</taxon>
        <taxon>Tracheophyta</taxon>
        <taxon>Spermatophyta</taxon>
        <taxon>Magnoliopsida</taxon>
        <taxon>eudicotyledons</taxon>
        <taxon>Gunneridae</taxon>
        <taxon>Pentapetalae</taxon>
        <taxon>rosids</taxon>
        <taxon>fabids</taxon>
        <taxon>Rosales</taxon>
        <taxon>Rosaceae</taxon>
        <taxon>Rosoideae</taxon>
        <taxon>Rosoideae incertae sedis</taxon>
        <taxon>Rubus</taxon>
    </lineage>
</organism>
<evidence type="ECO:0000313" key="2">
    <source>
        <dbReference type="EMBL" id="KAK9929501.1"/>
    </source>
</evidence>
<protein>
    <submittedName>
        <fullName evidence="2">Uncharacterized protein</fullName>
    </submittedName>
</protein>
<accession>A0AAW1X0I6</accession>
<sequence length="110" mass="12093">MTGSLSLCQPVLESVPPPISALALIVPITIDTPPCRPDRTLSQICAVAASAMSHHLHRRRQPKVRVDSSRRSLPPSLLQTNPRRAQPHAVASSHFHHRQTSLVSLSVFRN</sequence>
<feature type="compositionally biased region" description="Basic residues" evidence="1">
    <location>
        <begin position="54"/>
        <end position="63"/>
    </location>
</feature>
<dbReference type="AlphaFoldDB" id="A0AAW1X0I6"/>
<dbReference type="EMBL" id="JBEDUW010000005">
    <property type="protein sequence ID" value="KAK9929501.1"/>
    <property type="molecule type" value="Genomic_DNA"/>
</dbReference>
<evidence type="ECO:0000256" key="1">
    <source>
        <dbReference type="SAM" id="MobiDB-lite"/>
    </source>
</evidence>
<gene>
    <name evidence="2" type="ORF">M0R45_026597</name>
</gene>